<sequence length="439" mass="50946">MPTENDIPPQYRRVRISTIDDDELLNKLAELEKTTKEEMEALREEIRSLKALIHKLVDDQGVVVSSRPTPKKRRLVQISEADDDDSEDMMIPHMPVMQNGPIPSQSPLDDNDNEKEDAGHEEEQDDNDNVNDNDNNDGDAVGDAGKEVVEDDNDQEMQEEYQPPNSYGEELFDESEEISIEKTSSYPGISTSDLPSSFFISPQPQQPQQQQQPEPQQQQSEQQQQQPEQQQQQPEPQQQQPEPQQQQPEPQQQQQQPKQQQPEPQQQQQQPKQQQSEQQQQQPEQQQQQQQPKQQQSEQQQQQPEQQQQQQQPKQERPQYDLSSKLTTVNDVWIEWKVGDDCIEKQIERYGDEWCYNGDSSTFLKKQVLIQEIEYIVKKCETDDDYDTKCQKAIEALEARRKERGSLNRLCSLIKAFQNCAEQAVGFDGTGERDSYVSI</sequence>
<dbReference type="VEuPathDB" id="FungiDB:LCOR_00846.1"/>
<dbReference type="EMBL" id="CBTN010000002">
    <property type="protein sequence ID" value="CDH49085.1"/>
    <property type="molecule type" value="Genomic_DNA"/>
</dbReference>
<feature type="region of interest" description="Disordered" evidence="2">
    <location>
        <begin position="62"/>
        <end position="323"/>
    </location>
</feature>
<gene>
    <name evidence="4" type="ORF">LCOR_00846.1</name>
</gene>
<feature type="compositionally biased region" description="Acidic residues" evidence="2">
    <location>
        <begin position="149"/>
        <end position="159"/>
    </location>
</feature>
<comment type="caution">
    <text evidence="4">The sequence shown here is derived from an EMBL/GenBank/DDBJ whole genome shotgun (WGS) entry which is preliminary data.</text>
</comment>
<dbReference type="OrthoDB" id="2290103at2759"/>
<dbReference type="STRING" id="1263082.A0A068RHA0"/>
<feature type="compositionally biased region" description="Polar residues" evidence="2">
    <location>
        <begin position="186"/>
        <end position="200"/>
    </location>
</feature>
<dbReference type="AlphaFoldDB" id="A0A068RHA0"/>
<evidence type="ECO:0000256" key="1">
    <source>
        <dbReference type="SAM" id="Coils"/>
    </source>
</evidence>
<dbReference type="InterPro" id="IPR022210">
    <property type="entry name" value="TF_GCR1-like"/>
</dbReference>
<accession>A0A068RHA0</accession>
<name>A0A068RHA0_9FUNG</name>
<evidence type="ECO:0000256" key="2">
    <source>
        <dbReference type="SAM" id="MobiDB-lite"/>
    </source>
</evidence>
<feature type="domain" description="Transcription activator GCR1-like" evidence="3">
    <location>
        <begin position="320"/>
        <end position="401"/>
    </location>
</feature>
<feature type="compositionally biased region" description="Acidic residues" evidence="2">
    <location>
        <begin position="109"/>
        <end position="137"/>
    </location>
</feature>
<proteinExistence type="predicted"/>
<dbReference type="Proteomes" id="UP000027586">
    <property type="component" value="Unassembled WGS sequence"/>
</dbReference>
<evidence type="ECO:0000313" key="5">
    <source>
        <dbReference type="Proteomes" id="UP000027586"/>
    </source>
</evidence>
<protein>
    <recommendedName>
        <fullName evidence="3">Transcription activator GCR1-like domain-containing protein</fullName>
    </recommendedName>
</protein>
<organism evidence="4 5">
    <name type="scientific">Lichtheimia corymbifera JMRC:FSU:9682</name>
    <dbReference type="NCBI Taxonomy" id="1263082"/>
    <lineage>
        <taxon>Eukaryota</taxon>
        <taxon>Fungi</taxon>
        <taxon>Fungi incertae sedis</taxon>
        <taxon>Mucoromycota</taxon>
        <taxon>Mucoromycotina</taxon>
        <taxon>Mucoromycetes</taxon>
        <taxon>Mucorales</taxon>
        <taxon>Lichtheimiaceae</taxon>
        <taxon>Lichtheimia</taxon>
    </lineage>
</organism>
<evidence type="ECO:0000259" key="3">
    <source>
        <dbReference type="Pfam" id="PF12550"/>
    </source>
</evidence>
<keyword evidence="1" id="KW-0175">Coiled coil</keyword>
<dbReference type="Pfam" id="PF12550">
    <property type="entry name" value="GCR1_C"/>
    <property type="match status" value="1"/>
</dbReference>
<feature type="coiled-coil region" evidence="1">
    <location>
        <begin position="25"/>
        <end position="59"/>
    </location>
</feature>
<keyword evidence="5" id="KW-1185">Reference proteome</keyword>
<feature type="compositionally biased region" description="Low complexity" evidence="2">
    <location>
        <begin position="201"/>
        <end position="313"/>
    </location>
</feature>
<reference evidence="4" key="1">
    <citation type="submission" date="2013-08" db="EMBL/GenBank/DDBJ databases">
        <title>Gene expansion shapes genome architecture in the human pathogen Lichtheimia corymbifera: an evolutionary genomics analysis in the ancient terrestrial Mucorales (Mucoromycotina).</title>
        <authorList>
            <person name="Schwartze V.U."/>
            <person name="Winter S."/>
            <person name="Shelest E."/>
            <person name="Marcet-Houben M."/>
            <person name="Horn F."/>
            <person name="Wehner S."/>
            <person name="Hoffmann K."/>
            <person name="Riege K."/>
            <person name="Sammeth M."/>
            <person name="Nowrousian M."/>
            <person name="Valiante V."/>
            <person name="Linde J."/>
            <person name="Jacobsen I.D."/>
            <person name="Marz M."/>
            <person name="Brakhage A.A."/>
            <person name="Gabaldon T."/>
            <person name="Bocker S."/>
            <person name="Voigt K."/>
        </authorList>
    </citation>
    <scope>NUCLEOTIDE SEQUENCE [LARGE SCALE GENOMIC DNA]</scope>
    <source>
        <strain evidence="4">FSU 9682</strain>
    </source>
</reference>
<evidence type="ECO:0000313" key="4">
    <source>
        <dbReference type="EMBL" id="CDH49085.1"/>
    </source>
</evidence>